<accession>A0A9E6Y139</accession>
<evidence type="ECO:0000313" key="2">
    <source>
        <dbReference type="Proteomes" id="UP001162834"/>
    </source>
</evidence>
<dbReference type="AlphaFoldDB" id="A0A9E6Y139"/>
<sequence length="165" mass="17210">MTSKADFTDEEWTRLKRAPFVAGMAISLADPGGPIEAVKETSATLKTVLAAAEGGDHGGLVGEIAREATEDGRRHKNPLAGFKPTKGATAGVEILDELRAVNRIVSEKASPEDAEGMRLWLLEAAQAAANAAKEGGFMGFHAVRVSEGEQRMLDSLGEALAAPAG</sequence>
<reference evidence="1" key="1">
    <citation type="journal article" date="2022" name="Int. J. Syst. Evol. Microbiol.">
        <title>Pseudomonas aegrilactucae sp. nov. and Pseudomonas morbosilactucae sp. nov., pathogens causing bacterial rot of lettuce in Japan.</title>
        <authorList>
            <person name="Sawada H."/>
            <person name="Fujikawa T."/>
            <person name="Satou M."/>
        </authorList>
    </citation>
    <scope>NUCLEOTIDE SEQUENCE</scope>
    <source>
        <strain evidence="1">0166_1</strain>
    </source>
</reference>
<organism evidence="1 2">
    <name type="scientific">Capillimicrobium parvum</name>
    <dbReference type="NCBI Taxonomy" id="2884022"/>
    <lineage>
        <taxon>Bacteria</taxon>
        <taxon>Bacillati</taxon>
        <taxon>Actinomycetota</taxon>
        <taxon>Thermoleophilia</taxon>
        <taxon>Solirubrobacterales</taxon>
        <taxon>Capillimicrobiaceae</taxon>
        <taxon>Capillimicrobium</taxon>
    </lineage>
</organism>
<protein>
    <submittedName>
        <fullName evidence="1">Uncharacterized protein</fullName>
    </submittedName>
</protein>
<name>A0A9E6Y139_9ACTN</name>
<dbReference type="EMBL" id="CP087164">
    <property type="protein sequence ID" value="UGS38021.1"/>
    <property type="molecule type" value="Genomic_DNA"/>
</dbReference>
<evidence type="ECO:0000313" key="1">
    <source>
        <dbReference type="EMBL" id="UGS38021.1"/>
    </source>
</evidence>
<dbReference type="RefSeq" id="WP_259312057.1">
    <property type="nucleotide sequence ID" value="NZ_CP087164.1"/>
</dbReference>
<dbReference type="KEGG" id="sbae:DSM104329_04443"/>
<proteinExistence type="predicted"/>
<dbReference type="Proteomes" id="UP001162834">
    <property type="component" value="Chromosome"/>
</dbReference>
<gene>
    <name evidence="1" type="ORF">DSM104329_04443</name>
</gene>
<keyword evidence="2" id="KW-1185">Reference proteome</keyword>